<dbReference type="Proteomes" id="UP000287374">
    <property type="component" value="Unassembled WGS sequence"/>
</dbReference>
<dbReference type="EMBL" id="RZGX01000004">
    <property type="protein sequence ID" value="RUR25030.1"/>
    <property type="molecule type" value="Genomic_DNA"/>
</dbReference>
<organism evidence="11 13">
    <name type="scientific">Legionella qingyii</name>
    <dbReference type="NCBI Taxonomy" id="2184757"/>
    <lineage>
        <taxon>Bacteria</taxon>
        <taxon>Pseudomonadati</taxon>
        <taxon>Pseudomonadota</taxon>
        <taxon>Gammaproteobacteria</taxon>
        <taxon>Legionellales</taxon>
        <taxon>Legionellaceae</taxon>
        <taxon>Legionella</taxon>
    </lineage>
</organism>
<evidence type="ECO:0000313" key="10">
    <source>
        <dbReference type="EMBL" id="PWY56513.1"/>
    </source>
</evidence>
<evidence type="ECO:0000256" key="2">
    <source>
        <dbReference type="ARBA" id="ARBA00022448"/>
    </source>
</evidence>
<evidence type="ECO:0000256" key="7">
    <source>
        <dbReference type="PIRNR" id="PIRNR002030"/>
    </source>
</evidence>
<dbReference type="GO" id="GO:0005344">
    <property type="term" value="F:oxygen carrier activity"/>
    <property type="evidence" value="ECO:0007669"/>
    <property type="project" value="UniProtKB-UniRule"/>
</dbReference>
<dbReference type="OrthoDB" id="9795814at2"/>
<evidence type="ECO:0000313" key="11">
    <source>
        <dbReference type="EMBL" id="PWY57130.1"/>
    </source>
</evidence>
<dbReference type="GO" id="GO:0046872">
    <property type="term" value="F:metal ion binding"/>
    <property type="evidence" value="ECO:0007669"/>
    <property type="project" value="UniProtKB-UniRule"/>
</dbReference>
<dbReference type="InterPro" id="IPR001486">
    <property type="entry name" value="Hemoglobin_trunc"/>
</dbReference>
<keyword evidence="4 7" id="KW-0561">Oxygen transport</keyword>
<dbReference type="AlphaFoldDB" id="A0A317U9Q3"/>
<evidence type="ECO:0000256" key="1">
    <source>
        <dbReference type="ARBA" id="ARBA00009660"/>
    </source>
</evidence>
<dbReference type="InterPro" id="IPR012292">
    <property type="entry name" value="Globin/Proto"/>
</dbReference>
<dbReference type="EMBL" id="QHJG01000003">
    <property type="protein sequence ID" value="PWY57130.1"/>
    <property type="molecule type" value="Genomic_DNA"/>
</dbReference>
<feature type="binding site" description="distal binding residue" evidence="9">
    <location>
        <position position="82"/>
    </location>
    <ligand>
        <name>heme</name>
        <dbReference type="ChEBI" id="CHEBI:30413"/>
    </ligand>
    <ligandPart>
        <name>Fe</name>
        <dbReference type="ChEBI" id="CHEBI:18248"/>
    </ligandPart>
</feature>
<dbReference type="InterPro" id="IPR016339">
    <property type="entry name" value="Hemoglobin_trunc_I"/>
</dbReference>
<dbReference type="SUPFAM" id="SSF46458">
    <property type="entry name" value="Globin-like"/>
    <property type="match status" value="1"/>
</dbReference>
<accession>A0A317U9Q3</accession>
<sequence length="134" mass="15151">MHCKYIFKEYTMFESLFERLGGQDAVNTAVDIFYRKMLMDERVSHFFDDIDMDQQILKQKGFLTMVFGGPNHYSGKSMSEGHAHLLKRGLNDTHVDIVIEHLGATLKELGAAAEDIKQVAAIANSVRDEVLGRS</sequence>
<evidence type="ECO:0000313" key="13">
    <source>
        <dbReference type="Proteomes" id="UP000247152"/>
    </source>
</evidence>
<proteinExistence type="inferred from homology"/>
<dbReference type="CDD" id="cd00454">
    <property type="entry name" value="TrHb1_N"/>
    <property type="match status" value="1"/>
</dbReference>
<dbReference type="EMBL" id="QHJG01000008">
    <property type="protein sequence ID" value="PWY56513.1"/>
    <property type="molecule type" value="Genomic_DNA"/>
</dbReference>
<dbReference type="Gene3D" id="1.10.490.10">
    <property type="entry name" value="Globins"/>
    <property type="match status" value="1"/>
</dbReference>
<keyword evidence="14" id="KW-1185">Reference proteome</keyword>
<evidence type="ECO:0000313" key="12">
    <source>
        <dbReference type="EMBL" id="RUR25030.1"/>
    </source>
</evidence>
<protein>
    <recommendedName>
        <fullName evidence="7">Group 1 truncated hemoglobin</fullName>
    </recommendedName>
</protein>
<dbReference type="InterPro" id="IPR019795">
    <property type="entry name" value="Globin_bac-like_CS"/>
</dbReference>
<keyword evidence="6 7" id="KW-0408">Iron</keyword>
<reference evidence="12 14" key="2">
    <citation type="submission" date="2018-12" db="EMBL/GenBank/DDBJ databases">
        <title>Legionella sp,whole genome shotgun sequence.</title>
        <authorList>
            <person name="Wu H."/>
        </authorList>
    </citation>
    <scope>NUCLEOTIDE SEQUENCE [LARGE SCALE GENOMIC DNA]</scope>
    <source>
        <strain evidence="12">Km489</strain>
        <strain evidence="14">km489</strain>
    </source>
</reference>
<evidence type="ECO:0000256" key="4">
    <source>
        <dbReference type="ARBA" id="ARBA00022621"/>
    </source>
</evidence>
<evidence type="ECO:0000256" key="6">
    <source>
        <dbReference type="ARBA" id="ARBA00023004"/>
    </source>
</evidence>
<comment type="similarity">
    <text evidence="1 7">Belongs to the truncated hemoglobin family. Group I subfamily.</text>
</comment>
<evidence type="ECO:0000256" key="3">
    <source>
        <dbReference type="ARBA" id="ARBA00022617"/>
    </source>
</evidence>
<dbReference type="InterPro" id="IPR009050">
    <property type="entry name" value="Globin-like_sf"/>
</dbReference>
<evidence type="ECO:0000313" key="14">
    <source>
        <dbReference type="Proteomes" id="UP000287374"/>
    </source>
</evidence>
<dbReference type="Proteomes" id="UP000247152">
    <property type="component" value="Unassembled WGS sequence"/>
</dbReference>
<dbReference type="GO" id="GO:0020037">
    <property type="term" value="F:heme binding"/>
    <property type="evidence" value="ECO:0007669"/>
    <property type="project" value="InterPro"/>
</dbReference>
<dbReference type="PIRSF" id="PIRSF002030">
    <property type="entry name" value="Globin_Protozoa/Cyanobacteria"/>
    <property type="match status" value="1"/>
</dbReference>
<comment type="caution">
    <text evidence="11">The sequence shown here is derived from an EMBL/GenBank/DDBJ whole genome shotgun (WGS) entry which is preliminary data.</text>
</comment>
<evidence type="ECO:0000256" key="5">
    <source>
        <dbReference type="ARBA" id="ARBA00022723"/>
    </source>
</evidence>
<dbReference type="PROSITE" id="PS01213">
    <property type="entry name" value="GLOBIN_FAM_2"/>
    <property type="match status" value="1"/>
</dbReference>
<dbReference type="Pfam" id="PF01152">
    <property type="entry name" value="Bac_globin"/>
    <property type="match status" value="1"/>
</dbReference>
<keyword evidence="3 7" id="KW-0349">Heme</keyword>
<feature type="binding site" description="proximal binding residue" evidence="8">
    <location>
        <position position="82"/>
    </location>
    <ligand>
        <name>heme</name>
        <dbReference type="ChEBI" id="CHEBI:30413"/>
    </ligand>
    <ligandPart>
        <name>Fe</name>
        <dbReference type="ChEBI" id="CHEBI:18248"/>
    </ligandPart>
</feature>
<name>A0A317U9Q3_9GAMM</name>
<gene>
    <name evidence="11" type="ORF">DGG96_02135</name>
    <name evidence="10" type="ORF">DGG96_07055</name>
    <name evidence="12" type="ORF">ELY20_04540</name>
</gene>
<comment type="cofactor">
    <cofactor evidence="8">
        <name>heme</name>
        <dbReference type="ChEBI" id="CHEBI:30413"/>
    </cofactor>
    <text evidence="8">Binds 1 heme group per subunit.</text>
</comment>
<reference evidence="11 13" key="1">
    <citation type="submission" date="2018-05" db="EMBL/GenBank/DDBJ databases">
        <title>Legionella qingyii sp.nov., whole genome shotgun sequence.</title>
        <authorList>
            <person name="Wu H."/>
            <person name="Zhu Q."/>
            <person name="Hu C."/>
        </authorList>
    </citation>
    <scope>NUCLEOTIDE SEQUENCE [LARGE SCALE GENOMIC DNA]</scope>
    <source>
        <strain evidence="11 13">HEB18</strain>
    </source>
</reference>
<evidence type="ECO:0000256" key="9">
    <source>
        <dbReference type="PIRSR" id="PIRSR601486-1"/>
    </source>
</evidence>
<dbReference type="GO" id="GO:0019825">
    <property type="term" value="F:oxygen binding"/>
    <property type="evidence" value="ECO:0007669"/>
    <property type="project" value="InterPro"/>
</dbReference>
<evidence type="ECO:0000256" key="8">
    <source>
        <dbReference type="PIRSR" id="PIRSR002030-1"/>
    </source>
</evidence>
<keyword evidence="5 7" id="KW-0479">Metal-binding</keyword>
<keyword evidence="2 7" id="KW-0813">Transport</keyword>